<evidence type="ECO:0000256" key="3">
    <source>
        <dbReference type="SAM" id="MobiDB-lite"/>
    </source>
</evidence>
<dbReference type="EMBL" id="AACS02000002">
    <property type="protein sequence ID" value="EAU80686.2"/>
    <property type="molecule type" value="Genomic_DNA"/>
</dbReference>
<reference evidence="5 6" key="1">
    <citation type="journal article" date="2010" name="Proc. Natl. Acad. Sci. U.S.A.">
        <title>Insights into evolution of multicellular fungi from the assembled chromosomes of the mushroom Coprinopsis cinerea (Coprinus cinereus).</title>
        <authorList>
            <person name="Stajich J.E."/>
            <person name="Wilke S.K."/>
            <person name="Ahren D."/>
            <person name="Au C.H."/>
            <person name="Birren B.W."/>
            <person name="Borodovsky M."/>
            <person name="Burns C."/>
            <person name="Canback B."/>
            <person name="Casselton L.A."/>
            <person name="Cheng C.K."/>
            <person name="Deng J."/>
            <person name="Dietrich F.S."/>
            <person name="Fargo D.C."/>
            <person name="Farman M.L."/>
            <person name="Gathman A.C."/>
            <person name="Goldberg J."/>
            <person name="Guigo R."/>
            <person name="Hoegger P.J."/>
            <person name="Hooker J.B."/>
            <person name="Huggins A."/>
            <person name="James T.Y."/>
            <person name="Kamada T."/>
            <person name="Kilaru S."/>
            <person name="Kodira C."/>
            <person name="Kues U."/>
            <person name="Kupfer D."/>
            <person name="Kwan H.S."/>
            <person name="Lomsadze A."/>
            <person name="Li W."/>
            <person name="Lilly W.W."/>
            <person name="Ma L.J."/>
            <person name="Mackey A.J."/>
            <person name="Manning G."/>
            <person name="Martin F."/>
            <person name="Muraguchi H."/>
            <person name="Natvig D.O."/>
            <person name="Palmerini H."/>
            <person name="Ramesh M.A."/>
            <person name="Rehmeyer C.J."/>
            <person name="Roe B.A."/>
            <person name="Shenoy N."/>
            <person name="Stanke M."/>
            <person name="Ter-Hovhannisyan V."/>
            <person name="Tunlid A."/>
            <person name="Velagapudi R."/>
            <person name="Vision T.J."/>
            <person name="Zeng Q."/>
            <person name="Zolan M.E."/>
            <person name="Pukkila P.J."/>
        </authorList>
    </citation>
    <scope>NUCLEOTIDE SEQUENCE [LARGE SCALE GENOMIC DNA]</scope>
    <source>
        <strain evidence="6">Okayama-7 / 130 / ATCC MYA-4618 / FGSC 9003</strain>
    </source>
</reference>
<dbReference type="PANTHER" id="PTHR11360:SF234">
    <property type="entry name" value="MFS-TYPE TRANSPORTER DBAD-RELATED"/>
    <property type="match status" value="1"/>
</dbReference>
<evidence type="ECO:0000256" key="4">
    <source>
        <dbReference type="SAM" id="Phobius"/>
    </source>
</evidence>
<dbReference type="SUPFAM" id="SSF103473">
    <property type="entry name" value="MFS general substrate transporter"/>
    <property type="match status" value="1"/>
</dbReference>
<dbReference type="Gene3D" id="1.20.1250.20">
    <property type="entry name" value="MFS general substrate transporter like domains"/>
    <property type="match status" value="2"/>
</dbReference>
<feature type="region of interest" description="Disordered" evidence="3">
    <location>
        <begin position="1"/>
        <end position="63"/>
    </location>
</feature>
<dbReference type="AlphaFoldDB" id="A8PG52"/>
<feature type="compositionally biased region" description="Polar residues" evidence="3">
    <location>
        <begin position="1"/>
        <end position="28"/>
    </location>
</feature>
<feature type="transmembrane region" description="Helical" evidence="4">
    <location>
        <begin position="152"/>
        <end position="172"/>
    </location>
</feature>
<evidence type="ECO:0000313" key="5">
    <source>
        <dbReference type="EMBL" id="EAU80686.2"/>
    </source>
</evidence>
<evidence type="ECO:0000256" key="1">
    <source>
        <dbReference type="ARBA" id="ARBA00004141"/>
    </source>
</evidence>
<feature type="transmembrane region" description="Helical" evidence="4">
    <location>
        <begin position="289"/>
        <end position="311"/>
    </location>
</feature>
<dbReference type="InParanoid" id="A8PG52"/>
<dbReference type="HOGENOM" id="CLU_001265_1_1_1"/>
<organism evidence="5 6">
    <name type="scientific">Coprinopsis cinerea (strain Okayama-7 / 130 / ATCC MYA-4618 / FGSC 9003)</name>
    <name type="common">Inky cap fungus</name>
    <name type="synonym">Hormographiella aspergillata</name>
    <dbReference type="NCBI Taxonomy" id="240176"/>
    <lineage>
        <taxon>Eukaryota</taxon>
        <taxon>Fungi</taxon>
        <taxon>Dikarya</taxon>
        <taxon>Basidiomycota</taxon>
        <taxon>Agaricomycotina</taxon>
        <taxon>Agaricomycetes</taxon>
        <taxon>Agaricomycetidae</taxon>
        <taxon>Agaricales</taxon>
        <taxon>Agaricineae</taxon>
        <taxon>Psathyrellaceae</taxon>
        <taxon>Coprinopsis</taxon>
    </lineage>
</organism>
<keyword evidence="4" id="KW-1133">Transmembrane helix</keyword>
<evidence type="ECO:0000313" key="6">
    <source>
        <dbReference type="Proteomes" id="UP000001861"/>
    </source>
</evidence>
<dbReference type="OMA" id="KSAPYAI"/>
<feature type="transmembrane region" description="Helical" evidence="4">
    <location>
        <begin position="213"/>
        <end position="233"/>
    </location>
</feature>
<evidence type="ECO:0000256" key="2">
    <source>
        <dbReference type="ARBA" id="ARBA00006727"/>
    </source>
</evidence>
<dbReference type="eggNOG" id="KOG2504">
    <property type="taxonomic scope" value="Eukaryota"/>
</dbReference>
<dbReference type="RefSeq" id="XP_001841149.2">
    <property type="nucleotide sequence ID" value="XM_001841097.2"/>
</dbReference>
<protein>
    <recommendedName>
        <fullName evidence="7">Major facilitator superfamily (MFS) profile domain-containing protein</fullName>
    </recommendedName>
</protein>
<comment type="subcellular location">
    <subcellularLocation>
        <location evidence="1">Membrane</location>
        <topology evidence="1">Multi-pass membrane protein</topology>
    </subcellularLocation>
</comment>
<feature type="transmembrane region" description="Helical" evidence="4">
    <location>
        <begin position="446"/>
        <end position="466"/>
    </location>
</feature>
<comment type="caution">
    <text evidence="5">The sequence shown here is derived from an EMBL/GenBank/DDBJ whole genome shotgun (WGS) entry which is preliminary data.</text>
</comment>
<name>A8PG52_COPC7</name>
<feature type="transmembrane region" description="Helical" evidence="4">
    <location>
        <begin position="413"/>
        <end position="434"/>
    </location>
</feature>
<gene>
    <name evidence="5" type="ORF">CC1G_08293</name>
</gene>
<accession>A8PG52</accession>
<dbReference type="InterPro" id="IPR036259">
    <property type="entry name" value="MFS_trans_sf"/>
</dbReference>
<dbReference type="InterPro" id="IPR011701">
    <property type="entry name" value="MFS"/>
</dbReference>
<feature type="transmembrane region" description="Helical" evidence="4">
    <location>
        <begin position="245"/>
        <end position="265"/>
    </location>
</feature>
<dbReference type="GeneID" id="6017823"/>
<dbReference type="InterPro" id="IPR050327">
    <property type="entry name" value="Proton-linked_MCT"/>
</dbReference>
<keyword evidence="4" id="KW-0472">Membrane</keyword>
<feature type="transmembrane region" description="Helical" evidence="4">
    <location>
        <begin position="178"/>
        <end position="201"/>
    </location>
</feature>
<dbReference type="GO" id="GO:0022857">
    <property type="term" value="F:transmembrane transporter activity"/>
    <property type="evidence" value="ECO:0007669"/>
    <property type="project" value="InterPro"/>
</dbReference>
<feature type="compositionally biased region" description="Basic and acidic residues" evidence="3">
    <location>
        <begin position="41"/>
        <end position="51"/>
    </location>
</feature>
<proteinExistence type="inferred from homology"/>
<sequence>METLSGNTNEPTTPDQTAPREPTSTPESLQLAALNDSNRQSCEKSCPDEKANGNGNENGKMEEEKVGVLEKVKGVLKLASDASQASLGSDWKDEDIVYPDGGLRAWMVVIGAYYETTMLPTTSPSAIAWIGSMQYSLVYIPGVFAGRLCDLGYFKVPFITGASIAVLAIFLIAESTKYWQLLVTQGIMLGLGAGICDGALFPVVAHWWYKRRGLVFGLAAVGASAGGAVYPIAARELIPLVGFPWTMRIMGFFSAFALGSASILVSRRLPPKNMPGGIFNLAVFKNKTFSVYCGSTLVIFLGIYTVLTYIDIGATRAGISPEFSFYLVSIANASAAPTRVAIGLLADRFGAVNVIVPFTLSAAILTFAWPYATTKGSLIALAVLYGMCNSAFASVFNLPLYTLGDMGDVGRRVGIVMFFTSIGALVGPPISGALYDKTGGMHAVSYYAGGAIILGCSMMLYAKYLFYGGTLKGKW</sequence>
<dbReference type="Pfam" id="PF07690">
    <property type="entry name" value="MFS_1"/>
    <property type="match status" value="1"/>
</dbReference>
<dbReference type="GO" id="GO:0016020">
    <property type="term" value="C:membrane"/>
    <property type="evidence" value="ECO:0007669"/>
    <property type="project" value="UniProtKB-SubCell"/>
</dbReference>
<dbReference type="OrthoDB" id="6509908at2759"/>
<comment type="similarity">
    <text evidence="2">Belongs to the major facilitator superfamily. Monocarboxylate porter (TC 2.A.1.13) family.</text>
</comment>
<keyword evidence="6" id="KW-1185">Reference proteome</keyword>
<dbReference type="Proteomes" id="UP000001861">
    <property type="component" value="Unassembled WGS sequence"/>
</dbReference>
<feature type="transmembrane region" description="Helical" evidence="4">
    <location>
        <begin position="378"/>
        <end position="401"/>
    </location>
</feature>
<feature type="transmembrane region" description="Helical" evidence="4">
    <location>
        <begin position="349"/>
        <end position="372"/>
    </location>
</feature>
<keyword evidence="4" id="KW-0812">Transmembrane</keyword>
<dbReference type="VEuPathDB" id="FungiDB:CC1G_08293"/>
<evidence type="ECO:0008006" key="7">
    <source>
        <dbReference type="Google" id="ProtNLM"/>
    </source>
</evidence>
<dbReference type="PANTHER" id="PTHR11360">
    <property type="entry name" value="MONOCARBOXYLATE TRANSPORTER"/>
    <property type="match status" value="1"/>
</dbReference>
<feature type="transmembrane region" description="Helical" evidence="4">
    <location>
        <begin position="323"/>
        <end position="342"/>
    </location>
</feature>
<dbReference type="KEGG" id="cci:CC1G_08293"/>